<keyword evidence="2 6" id="KW-0812">Transmembrane</keyword>
<dbReference type="Proteomes" id="UP000308267">
    <property type="component" value="Unassembled WGS sequence"/>
</dbReference>
<dbReference type="OrthoDB" id="427456at2759"/>
<protein>
    <submittedName>
        <fullName evidence="7">Uncharacterized protein</fullName>
    </submittedName>
</protein>
<evidence type="ECO:0000313" key="8">
    <source>
        <dbReference type="Proteomes" id="UP000308267"/>
    </source>
</evidence>
<dbReference type="AlphaFoldDB" id="A0A4S2M404"/>
<feature type="transmembrane region" description="Helical" evidence="6">
    <location>
        <begin position="142"/>
        <end position="161"/>
    </location>
</feature>
<feature type="compositionally biased region" description="Polar residues" evidence="5">
    <location>
        <begin position="281"/>
        <end position="292"/>
    </location>
</feature>
<dbReference type="InterPro" id="IPR027359">
    <property type="entry name" value="Volt_channel_dom_sf"/>
</dbReference>
<keyword evidence="8" id="KW-1185">Reference proteome</keyword>
<reference evidence="7 8" key="1">
    <citation type="journal article" date="2019" name="BMC Genomics">
        <title>New insights from Opisthorchis felineus genome: update on genomics of the epidemiologically important liver flukes.</title>
        <authorList>
            <person name="Ershov N.I."/>
            <person name="Mordvinov V.A."/>
            <person name="Prokhortchouk E.B."/>
            <person name="Pakharukova M.Y."/>
            <person name="Gunbin K.V."/>
            <person name="Ustyantsev K."/>
            <person name="Genaev M.A."/>
            <person name="Blinov A.G."/>
            <person name="Mazur A."/>
            <person name="Boulygina E."/>
            <person name="Tsygankova S."/>
            <person name="Khrameeva E."/>
            <person name="Chekanov N."/>
            <person name="Fan G."/>
            <person name="Xiao A."/>
            <person name="Zhang H."/>
            <person name="Xu X."/>
            <person name="Yang H."/>
            <person name="Solovyev V."/>
            <person name="Lee S.M."/>
            <person name="Liu X."/>
            <person name="Afonnikov D.A."/>
            <person name="Skryabin K.G."/>
        </authorList>
    </citation>
    <scope>NUCLEOTIDE SEQUENCE [LARGE SCALE GENOMIC DNA]</scope>
    <source>
        <strain evidence="7">AK-0245</strain>
        <tissue evidence="7">Whole organism</tissue>
    </source>
</reference>
<evidence type="ECO:0000256" key="5">
    <source>
        <dbReference type="SAM" id="MobiDB-lite"/>
    </source>
</evidence>
<dbReference type="Gene3D" id="1.20.120.350">
    <property type="entry name" value="Voltage-gated potassium channels. Chain C"/>
    <property type="match status" value="1"/>
</dbReference>
<keyword evidence="4 6" id="KW-0472">Membrane</keyword>
<sequence length="292" mass="33014">MASQYERQSAIHDLKPAGYISGINFTEEPDSALILQRQQMLRSYKSGKCPRFRKRLNAMFQMRRYYRAVMGLTGIEAILVLIRLILETESLRFPPGHTQTALHNTSLALLCISLPTLLLFVIEQPFKWWAFGSQRFCKSVLLILDSVVCMICLSLNIYNIHSNVNRPQFELASARQLELCGVTHITGPPETGTTFALVSGFVIVYRLWCISGYIHKSILKTTRDLAQKLLAAQHARDDAELRFGQLKLLLREQRQTARTPAPNSSSLSSSNRIPAKRPTLNGRNQQESGQPV</sequence>
<feature type="transmembrane region" description="Helical" evidence="6">
    <location>
        <begin position="65"/>
        <end position="86"/>
    </location>
</feature>
<evidence type="ECO:0000256" key="3">
    <source>
        <dbReference type="ARBA" id="ARBA00022989"/>
    </source>
</evidence>
<evidence type="ECO:0000256" key="4">
    <source>
        <dbReference type="ARBA" id="ARBA00023136"/>
    </source>
</evidence>
<dbReference type="EMBL" id="SJOL01004932">
    <property type="protein sequence ID" value="TGZ71041.1"/>
    <property type="molecule type" value="Genomic_DNA"/>
</dbReference>
<keyword evidence="3 6" id="KW-1133">Transmembrane helix</keyword>
<feature type="transmembrane region" description="Helical" evidence="6">
    <location>
        <begin position="195"/>
        <end position="214"/>
    </location>
</feature>
<organism evidence="7 8">
    <name type="scientific">Opisthorchis felineus</name>
    <dbReference type="NCBI Taxonomy" id="147828"/>
    <lineage>
        <taxon>Eukaryota</taxon>
        <taxon>Metazoa</taxon>
        <taxon>Spiralia</taxon>
        <taxon>Lophotrochozoa</taxon>
        <taxon>Platyhelminthes</taxon>
        <taxon>Trematoda</taxon>
        <taxon>Digenea</taxon>
        <taxon>Opisthorchiida</taxon>
        <taxon>Opisthorchiata</taxon>
        <taxon>Opisthorchiidae</taxon>
        <taxon>Opisthorchis</taxon>
    </lineage>
</organism>
<feature type="transmembrane region" description="Helical" evidence="6">
    <location>
        <begin position="106"/>
        <end position="122"/>
    </location>
</feature>
<dbReference type="EMBL" id="SJOL01004932">
    <property type="protein sequence ID" value="TGZ71038.1"/>
    <property type="molecule type" value="Genomic_DNA"/>
</dbReference>
<evidence type="ECO:0000313" key="7">
    <source>
        <dbReference type="EMBL" id="TGZ71040.1"/>
    </source>
</evidence>
<evidence type="ECO:0000256" key="1">
    <source>
        <dbReference type="ARBA" id="ARBA00004141"/>
    </source>
</evidence>
<evidence type="ECO:0000256" key="6">
    <source>
        <dbReference type="SAM" id="Phobius"/>
    </source>
</evidence>
<gene>
    <name evidence="7" type="ORF">CRM22_002859</name>
</gene>
<comment type="caution">
    <text evidence="7">The sequence shown here is derived from an EMBL/GenBank/DDBJ whole genome shotgun (WGS) entry which is preliminary data.</text>
</comment>
<name>A0A4S2M404_OPIFE</name>
<proteinExistence type="predicted"/>
<accession>A0A4S2M404</accession>
<dbReference type="STRING" id="147828.A0A4S2M404"/>
<dbReference type="EMBL" id="SJOL01004932">
    <property type="protein sequence ID" value="TGZ71039.1"/>
    <property type="molecule type" value="Genomic_DNA"/>
</dbReference>
<dbReference type="EMBL" id="SJOL01004932">
    <property type="protein sequence ID" value="TGZ71040.1"/>
    <property type="molecule type" value="Genomic_DNA"/>
</dbReference>
<comment type="subcellular location">
    <subcellularLocation>
        <location evidence="1">Membrane</location>
        <topology evidence="1">Multi-pass membrane protein</topology>
    </subcellularLocation>
</comment>
<evidence type="ECO:0000256" key="2">
    <source>
        <dbReference type="ARBA" id="ARBA00022692"/>
    </source>
</evidence>
<feature type="region of interest" description="Disordered" evidence="5">
    <location>
        <begin position="254"/>
        <end position="292"/>
    </location>
</feature>
<dbReference type="GO" id="GO:0016020">
    <property type="term" value="C:membrane"/>
    <property type="evidence" value="ECO:0007669"/>
    <property type="project" value="UniProtKB-SubCell"/>
</dbReference>